<accession>A0ABZ2K763</accession>
<evidence type="ECO:0000256" key="5">
    <source>
        <dbReference type="ARBA" id="ARBA00023002"/>
    </source>
</evidence>
<gene>
    <name evidence="9" type="ORF">LZC95_42510</name>
</gene>
<keyword evidence="6" id="KW-0408">Iron</keyword>
<keyword evidence="5 9" id="KW-0560">Oxidoreductase</keyword>
<dbReference type="PANTHER" id="PTHR11056">
    <property type="entry name" value="HOMOGENTISATE 1,2-DIOXYGENASE"/>
    <property type="match status" value="1"/>
</dbReference>
<dbReference type="InterPro" id="IPR011051">
    <property type="entry name" value="RmlC_Cupin_sf"/>
</dbReference>
<comment type="cofactor">
    <cofactor evidence="1">
        <name>Fe cation</name>
        <dbReference type="ChEBI" id="CHEBI:24875"/>
    </cofactor>
</comment>
<feature type="domain" description="Homogentisate 1,2-dioxygenase N-terminal" evidence="8">
    <location>
        <begin position="113"/>
        <end position="256"/>
    </location>
</feature>
<dbReference type="InterPro" id="IPR014710">
    <property type="entry name" value="RmlC-like_jellyroll"/>
</dbReference>
<dbReference type="SUPFAM" id="SSF51182">
    <property type="entry name" value="RmlC-like cupins"/>
    <property type="match status" value="1"/>
</dbReference>
<evidence type="ECO:0000256" key="1">
    <source>
        <dbReference type="ARBA" id="ARBA00001962"/>
    </source>
</evidence>
<dbReference type="EMBL" id="CP089982">
    <property type="protein sequence ID" value="WXA93112.1"/>
    <property type="molecule type" value="Genomic_DNA"/>
</dbReference>
<evidence type="ECO:0000256" key="6">
    <source>
        <dbReference type="ARBA" id="ARBA00023004"/>
    </source>
</evidence>
<reference evidence="9 10" key="1">
    <citation type="submission" date="2021-12" db="EMBL/GenBank/DDBJ databases">
        <title>Discovery of the Pendulisporaceae a myxobacterial family with distinct sporulation behavior and unique specialized metabolism.</title>
        <authorList>
            <person name="Garcia R."/>
            <person name="Popoff A."/>
            <person name="Bader C.D."/>
            <person name="Loehr J."/>
            <person name="Walesch S."/>
            <person name="Walt C."/>
            <person name="Boldt J."/>
            <person name="Bunk B."/>
            <person name="Haeckl F.J.F.P.J."/>
            <person name="Gunesch A.P."/>
            <person name="Birkelbach J."/>
            <person name="Nuebel U."/>
            <person name="Pietschmann T."/>
            <person name="Bach T."/>
            <person name="Mueller R."/>
        </authorList>
    </citation>
    <scope>NUCLEOTIDE SEQUENCE [LARGE SCALE GENOMIC DNA]</scope>
    <source>
        <strain evidence="9 10">MSr12523</strain>
    </source>
</reference>
<dbReference type="InterPro" id="IPR046452">
    <property type="entry name" value="HgmA_N"/>
</dbReference>
<keyword evidence="10" id="KW-1185">Reference proteome</keyword>
<organism evidence="9 10">
    <name type="scientific">Pendulispora brunnea</name>
    <dbReference type="NCBI Taxonomy" id="2905690"/>
    <lineage>
        <taxon>Bacteria</taxon>
        <taxon>Pseudomonadati</taxon>
        <taxon>Myxococcota</taxon>
        <taxon>Myxococcia</taxon>
        <taxon>Myxococcales</taxon>
        <taxon>Sorangiineae</taxon>
        <taxon>Pendulisporaceae</taxon>
        <taxon>Pendulispora</taxon>
    </lineage>
</organism>
<dbReference type="InterPro" id="IPR046451">
    <property type="entry name" value="HgmA_C"/>
</dbReference>
<dbReference type="InterPro" id="IPR005708">
    <property type="entry name" value="Homogentis_dOase"/>
</dbReference>
<sequence>MIDRGHAGIFPDKPHTALRDSNGGLFYEEMFTRDGFSGAFTYFYHRYPITAHREVSSTHRGYAPPVADERAMHPLKRRLYLSDKIPQGGQLFERRFPILFSKDLTILLARPTETDEAYFANGDGDELWFVQEGNARLESPCGWLDVRSGDYVWVPKSMVHRWHISSKSMRMLCFEAHGGVHIPTQFRNPVGQFMMDAPYTHRDFVRPTGPISTPDRIQQGPRELYVKKHGRYSHYVLENPPMDIVGWDGFVYPWAFHIEKYQPKTGLVHLPPTIHTTFAGHGFLVCSFVPRVTDTHPQAIPCPYPHSSVDCDEVILYLRGNFTSRRGVGPGALSLHPAGIAHGPHPGAYEASIGSTRTDELAVMVDTYLPLQPTQQAASIEDPGYHSSWSG</sequence>
<dbReference type="GO" id="GO:0004411">
    <property type="term" value="F:homogentisate 1,2-dioxygenase activity"/>
    <property type="evidence" value="ECO:0007669"/>
    <property type="project" value="UniProtKB-EC"/>
</dbReference>
<dbReference type="PANTHER" id="PTHR11056:SF0">
    <property type="entry name" value="HOMOGENTISATE 1,2-DIOXYGENASE"/>
    <property type="match status" value="1"/>
</dbReference>
<keyword evidence="3" id="KW-0479">Metal-binding</keyword>
<dbReference type="Gene3D" id="2.60.120.10">
    <property type="entry name" value="Jelly Rolls"/>
    <property type="match status" value="1"/>
</dbReference>
<comment type="similarity">
    <text evidence="2">Belongs to the homogentisate dioxygenase family.</text>
</comment>
<dbReference type="Pfam" id="PF20510">
    <property type="entry name" value="HgmA_N"/>
    <property type="match status" value="1"/>
</dbReference>
<dbReference type="Proteomes" id="UP001379533">
    <property type="component" value="Chromosome"/>
</dbReference>
<evidence type="ECO:0000256" key="2">
    <source>
        <dbReference type="ARBA" id="ARBA00007757"/>
    </source>
</evidence>
<dbReference type="EC" id="1.13.11.5" evidence="9"/>
<protein>
    <submittedName>
        <fullName evidence="9">Homogentisate 1,2-dioxygenase</fullName>
        <ecNumber evidence="9">1.13.11.5</ecNumber>
    </submittedName>
</protein>
<evidence type="ECO:0000256" key="4">
    <source>
        <dbReference type="ARBA" id="ARBA00022964"/>
    </source>
</evidence>
<evidence type="ECO:0000259" key="7">
    <source>
        <dbReference type="Pfam" id="PF04209"/>
    </source>
</evidence>
<evidence type="ECO:0000256" key="3">
    <source>
        <dbReference type="ARBA" id="ARBA00022723"/>
    </source>
</evidence>
<dbReference type="RefSeq" id="WP_394843711.1">
    <property type="nucleotide sequence ID" value="NZ_CP089982.1"/>
</dbReference>
<keyword evidence="4" id="KW-0223">Dioxygenase</keyword>
<evidence type="ECO:0000313" key="9">
    <source>
        <dbReference type="EMBL" id="WXA93112.1"/>
    </source>
</evidence>
<dbReference type="CDD" id="cd02208">
    <property type="entry name" value="cupin_RmlC-like"/>
    <property type="match status" value="1"/>
</dbReference>
<dbReference type="Pfam" id="PF04209">
    <property type="entry name" value="HgmA_C"/>
    <property type="match status" value="1"/>
</dbReference>
<name>A0ABZ2K763_9BACT</name>
<evidence type="ECO:0000259" key="8">
    <source>
        <dbReference type="Pfam" id="PF20510"/>
    </source>
</evidence>
<evidence type="ECO:0000313" key="10">
    <source>
        <dbReference type="Proteomes" id="UP001379533"/>
    </source>
</evidence>
<feature type="domain" description="Homogentisate 1,2-dioxygenase C-terminal" evidence="7">
    <location>
        <begin position="288"/>
        <end position="391"/>
    </location>
</feature>
<proteinExistence type="inferred from homology"/>